<keyword evidence="4" id="KW-0378">Hydrolase</keyword>
<dbReference type="Gene3D" id="1.10.30.50">
    <property type="match status" value="1"/>
</dbReference>
<dbReference type="AlphaFoldDB" id="A0AAC9RPU6"/>
<dbReference type="InterPro" id="IPR002711">
    <property type="entry name" value="HNH"/>
</dbReference>
<evidence type="ECO:0000259" key="2">
    <source>
        <dbReference type="SMART" id="SM00507"/>
    </source>
</evidence>
<evidence type="ECO:0000313" key="6">
    <source>
        <dbReference type="Proteomes" id="UP000192478"/>
    </source>
</evidence>
<organism evidence="4 6">
    <name type="scientific">Clostridium formicaceticum</name>
    <dbReference type="NCBI Taxonomy" id="1497"/>
    <lineage>
        <taxon>Bacteria</taxon>
        <taxon>Bacillati</taxon>
        <taxon>Bacillota</taxon>
        <taxon>Clostridia</taxon>
        <taxon>Eubacteriales</taxon>
        <taxon>Clostridiaceae</taxon>
        <taxon>Clostridium</taxon>
    </lineage>
</organism>
<keyword evidence="4" id="KW-0540">Nuclease</keyword>
<dbReference type="Proteomes" id="UP000192478">
    <property type="component" value="Chromosome"/>
</dbReference>
<protein>
    <submittedName>
        <fullName evidence="4">HNH endonuclease</fullName>
    </submittedName>
</protein>
<dbReference type="RefSeq" id="WP_070963581.1">
    <property type="nucleotide sequence ID" value="NZ_CP017603.1"/>
</dbReference>
<feature type="domain" description="HNH nuclease" evidence="2">
    <location>
        <begin position="423"/>
        <end position="478"/>
    </location>
</feature>
<evidence type="ECO:0000313" key="3">
    <source>
        <dbReference type="EMBL" id="AOY74695.1"/>
    </source>
</evidence>
<keyword evidence="4" id="KW-0255">Endonuclease</keyword>
<dbReference type="EMBL" id="CP017603">
    <property type="protein sequence ID" value="AOY74695.1"/>
    <property type="molecule type" value="Genomic_DNA"/>
</dbReference>
<dbReference type="InterPro" id="IPR019734">
    <property type="entry name" value="TPR_rpt"/>
</dbReference>
<dbReference type="Proteomes" id="UP000177894">
    <property type="component" value="Chromosome"/>
</dbReference>
<accession>A0AAC9RPU6</accession>
<gene>
    <name evidence="3" type="ORF">BJL90_01235</name>
    <name evidence="4" type="ORF">CLFO_34790</name>
</gene>
<dbReference type="InterPro" id="IPR003615">
    <property type="entry name" value="HNH_nuc"/>
</dbReference>
<dbReference type="GO" id="GO:0004519">
    <property type="term" value="F:endonuclease activity"/>
    <property type="evidence" value="ECO:0007669"/>
    <property type="project" value="UniProtKB-KW"/>
</dbReference>
<dbReference type="KEGG" id="cfm:BJL90_01235"/>
<keyword evidence="1" id="KW-0802">TPR repeat</keyword>
<dbReference type="InterPro" id="IPR011990">
    <property type="entry name" value="TPR-like_helical_dom_sf"/>
</dbReference>
<sequence>MKEKNFYNNARRYHEDGQYKDAIVAINKAIELNKNNRLYWNLLEEFYYVYHGNTKNVKITKSELIELAWQAIKFIQNPSEEIQLEAIKNNWEAIQYIRKPSEEVQLKAVRKNWQAIKYIKNSSIELQLAALKLGKKSALKYMTTKFLFVYLQTVFTNTDIEILMEDISEELFEEIECEAVRRNPEAIKYIKNPSYDMLYKLIKENWKIIQHLRNPSEDIQLLAVKTSRNAIKYIKNPTENVQLEAIGTTGNAIQFIENPTEKVKLEAVKKTKSAIQYIENPSKDILAAANQNWPYYRPIETESKKSKEEVPNDFSKPFNDLKLDKSNKYKVEKSNINLLENNEKYNKELETKLLENIPIGNSALEYRKIDNEKVQQNPHFMKNGEENKKTDGNKIFKNLLGNKKPEKVERTVYWSKRNITIVKYLKQLYENKCQICNNQLEIGYNEFVSEVHHIQPLGEHKGPDIIENMIVLCPNCHVMFDRGAITIDLNARVVKHINPSNPLNNTKVTISHRIEERYLDYYTKNIYSRKLLNDNEKENPNNQITAVAFGSNVMIEDIHTNEEFLIKIEEYENREFMDKIQSELLYKKLNESFNFEGYTYRIVDVKV</sequence>
<feature type="repeat" description="TPR" evidence="1">
    <location>
        <begin position="3"/>
        <end position="36"/>
    </location>
</feature>
<dbReference type="Pfam" id="PF01844">
    <property type="entry name" value="HNH"/>
    <property type="match status" value="1"/>
</dbReference>
<evidence type="ECO:0000256" key="1">
    <source>
        <dbReference type="PROSITE-ProRule" id="PRU00339"/>
    </source>
</evidence>
<dbReference type="PROSITE" id="PS50005">
    <property type="entry name" value="TPR"/>
    <property type="match status" value="1"/>
</dbReference>
<keyword evidence="5" id="KW-1185">Reference proteome</keyword>
<reference evidence="4 6" key="2">
    <citation type="submission" date="2017-03" db="EMBL/GenBank/DDBJ databases">
        <title>Complete sequence of Clostridium formicaceticum DSM 92.</title>
        <authorList>
            <person name="Poehlein A."/>
            <person name="Karl M."/>
            <person name="Bengelsdorf F.R."/>
            <person name="Duerre P."/>
            <person name="Daniel R."/>
        </authorList>
    </citation>
    <scope>NUCLEOTIDE SEQUENCE [LARGE SCALE GENOMIC DNA]</scope>
    <source>
        <strain evidence="4 6">DSM 92</strain>
    </source>
</reference>
<evidence type="ECO:0000313" key="5">
    <source>
        <dbReference type="Proteomes" id="UP000177894"/>
    </source>
</evidence>
<dbReference type="EMBL" id="CP020559">
    <property type="protein sequence ID" value="ARE89073.1"/>
    <property type="molecule type" value="Genomic_DNA"/>
</dbReference>
<name>A0AAC9RPU6_9CLOT</name>
<dbReference type="SUPFAM" id="SSF48452">
    <property type="entry name" value="TPR-like"/>
    <property type="match status" value="1"/>
</dbReference>
<reference evidence="3 5" key="1">
    <citation type="submission" date="2016-10" db="EMBL/GenBank/DDBJ databases">
        <title>Complete Genome Sequence of Acetogen Clostridium formicoaceticum ATCC 27076.</title>
        <authorList>
            <person name="Bao T."/>
            <person name="Cheng C."/>
            <person name="Zhao J."/>
            <person name="Yang S.-T."/>
            <person name="Wang J."/>
            <person name="Wang M."/>
        </authorList>
    </citation>
    <scope>NUCLEOTIDE SEQUENCE [LARGE SCALE GENOMIC DNA]</scope>
    <source>
        <strain evidence="3 5">ATCC 27076</strain>
    </source>
</reference>
<proteinExistence type="predicted"/>
<evidence type="ECO:0000313" key="4">
    <source>
        <dbReference type="EMBL" id="ARE89073.1"/>
    </source>
</evidence>
<dbReference type="SMART" id="SM00507">
    <property type="entry name" value="HNHc"/>
    <property type="match status" value="1"/>
</dbReference>
<dbReference type="CDD" id="cd00085">
    <property type="entry name" value="HNHc"/>
    <property type="match status" value="1"/>
</dbReference>